<dbReference type="NCBIfam" id="TIGR01554">
    <property type="entry name" value="major_cap_HK97"/>
    <property type="match status" value="1"/>
</dbReference>
<protein>
    <submittedName>
        <fullName evidence="3">Phage major capsid protein</fullName>
    </submittedName>
</protein>
<dbReference type="Gene3D" id="3.30.2320.10">
    <property type="entry name" value="hypothetical protein PF0899 domain"/>
    <property type="match status" value="1"/>
</dbReference>
<name>A0ABT4D9G5_9CLOT</name>
<dbReference type="InterPro" id="IPR054612">
    <property type="entry name" value="Phage_capsid-like_C"/>
</dbReference>
<accession>A0ABT4D9G5</accession>
<evidence type="ECO:0000313" key="3">
    <source>
        <dbReference type="EMBL" id="MCY6957876.1"/>
    </source>
</evidence>
<dbReference type="Gene3D" id="3.30.2400.10">
    <property type="entry name" value="Major capsid protein gp5"/>
    <property type="match status" value="1"/>
</dbReference>
<evidence type="ECO:0000313" key="4">
    <source>
        <dbReference type="Proteomes" id="UP001144612"/>
    </source>
</evidence>
<comment type="subcellular location">
    <subcellularLocation>
        <location evidence="1">Virion</location>
    </subcellularLocation>
</comment>
<gene>
    <name evidence="3" type="ORF">OW729_04570</name>
</gene>
<dbReference type="Pfam" id="PF05065">
    <property type="entry name" value="Phage_capsid"/>
    <property type="match status" value="1"/>
</dbReference>
<dbReference type="Proteomes" id="UP001144612">
    <property type="component" value="Unassembled WGS sequence"/>
</dbReference>
<sequence>MEIKDMILNIKETVEKKADSEQLENIKKAIDEIQVKMQRPIIAPAIENKSKYFDGQKAARLWKCQIYAQKEKKSVIDAANEIYSNDETFVNEVKTLMSGGNAGQLIETQYYAEILPLLYNNTIFDKMGVRRLPMPKGNLTIRKMISGSTAAYIGETKAPKPSFARFASLKLSSKKLSIKTILSNDLIRDASPEADRIVRDDMVMQMRIAMDYNALYGLGTEFTPTGISNSEGVTKVTKAEVIDGDKLYSYMVTPLKKANIPMTNLGWVFNPDVFTILYNETFPNGNYKYRDELKNGRFHGFPFVETNQITTGTDAKGKVDIFFGDFDQFMIGEQMALEVKTSEDASYYDEDGNLQSAFDNDETVIKGLMIHDFGVAYGKAFTVGNFQTIA</sequence>
<dbReference type="InterPro" id="IPR024455">
    <property type="entry name" value="Phage_capsid"/>
</dbReference>
<comment type="caution">
    <text evidence="3">The sequence shown here is derived from an EMBL/GenBank/DDBJ whole genome shotgun (WGS) entry which is preliminary data.</text>
</comment>
<reference evidence="3" key="1">
    <citation type="submission" date="2022-12" db="EMBL/GenBank/DDBJ databases">
        <title>Clostridium sp. nov., isolated from industrial wastewater.</title>
        <authorList>
            <person name="Jiayan W."/>
        </authorList>
    </citation>
    <scope>NUCLEOTIDE SEQUENCE</scope>
    <source>
        <strain evidence="3">ZC22-4</strain>
    </source>
</reference>
<proteinExistence type="predicted"/>
<dbReference type="SUPFAM" id="SSF56563">
    <property type="entry name" value="Major capsid protein gp5"/>
    <property type="match status" value="1"/>
</dbReference>
<evidence type="ECO:0000256" key="1">
    <source>
        <dbReference type="ARBA" id="ARBA00004328"/>
    </source>
</evidence>
<feature type="domain" description="Phage capsid-like C-terminal" evidence="2">
    <location>
        <begin position="103"/>
        <end position="386"/>
    </location>
</feature>
<organism evidence="3 4">
    <name type="scientific">Clostridium brassicae</name>
    <dbReference type="NCBI Taxonomy" id="2999072"/>
    <lineage>
        <taxon>Bacteria</taxon>
        <taxon>Bacillati</taxon>
        <taxon>Bacillota</taxon>
        <taxon>Clostridia</taxon>
        <taxon>Eubacteriales</taxon>
        <taxon>Clostridiaceae</taxon>
        <taxon>Clostridium</taxon>
    </lineage>
</organism>
<keyword evidence="4" id="KW-1185">Reference proteome</keyword>
<evidence type="ECO:0000259" key="2">
    <source>
        <dbReference type="Pfam" id="PF05065"/>
    </source>
</evidence>
<dbReference type="EMBL" id="JAPQFJ010000003">
    <property type="protein sequence ID" value="MCY6957876.1"/>
    <property type="molecule type" value="Genomic_DNA"/>
</dbReference>
<dbReference type="RefSeq" id="WP_268060278.1">
    <property type="nucleotide sequence ID" value="NZ_JAPQFJ010000003.1"/>
</dbReference>